<proteinExistence type="predicted"/>
<sequence length="136" mass="15729">MKVKDDKNLKHLAGRASKTPETISSIIIDYCPKWDILINDSFYFGKTLRECIDLDTLILDILDVFKDMGISRIKYSDYMDLMNLTLLGDGDCPECGSFMEVTDYECSLYDDEEPPKWVEKMCPNCGLYINDKPRIF</sequence>
<reference evidence="1" key="1">
    <citation type="journal article" date="2021" name="Proc. Natl. Acad. Sci. U.S.A.">
        <title>A Catalog of Tens of Thousands of Viruses from Human Metagenomes Reveals Hidden Associations with Chronic Diseases.</title>
        <authorList>
            <person name="Tisza M.J."/>
            <person name="Buck C.B."/>
        </authorList>
    </citation>
    <scope>NUCLEOTIDE SEQUENCE</scope>
    <source>
        <strain evidence="1">Ctzr51</strain>
    </source>
</reference>
<evidence type="ECO:0000313" key="1">
    <source>
        <dbReference type="EMBL" id="DAF95918.1"/>
    </source>
</evidence>
<protein>
    <submittedName>
        <fullName evidence="1">Transcription factor IIS-like protein</fullName>
    </submittedName>
</protein>
<name>A0A8S5UNG2_9CAUD</name>
<organism evidence="1">
    <name type="scientific">Siphoviridae sp. ctzr51</name>
    <dbReference type="NCBI Taxonomy" id="2825751"/>
    <lineage>
        <taxon>Viruses</taxon>
        <taxon>Duplodnaviria</taxon>
        <taxon>Heunggongvirae</taxon>
        <taxon>Uroviricota</taxon>
        <taxon>Caudoviricetes</taxon>
    </lineage>
</organism>
<dbReference type="EMBL" id="BK016111">
    <property type="protein sequence ID" value="DAF95918.1"/>
    <property type="molecule type" value="Genomic_DNA"/>
</dbReference>
<accession>A0A8S5UNG2</accession>